<dbReference type="GO" id="GO:0044613">
    <property type="term" value="C:nuclear pore central transport channel"/>
    <property type="evidence" value="ECO:0007669"/>
    <property type="project" value="TreeGrafter"/>
</dbReference>
<evidence type="ECO:0000256" key="2">
    <source>
        <dbReference type="ARBA" id="ARBA00022448"/>
    </source>
</evidence>
<dbReference type="Pfam" id="PF13874">
    <property type="entry name" value="Nup54"/>
    <property type="match status" value="1"/>
</dbReference>
<keyword evidence="7" id="KW-1185">Reference proteome</keyword>
<evidence type="ECO:0000259" key="5">
    <source>
        <dbReference type="Pfam" id="PF13874"/>
    </source>
</evidence>
<protein>
    <submittedName>
        <fullName evidence="6">Nuclear pore complex NUP54</fullName>
    </submittedName>
</protein>
<feature type="compositionally biased region" description="Polar residues" evidence="4">
    <location>
        <begin position="82"/>
        <end position="103"/>
    </location>
</feature>
<comment type="caution">
    <text evidence="6">The sequence shown here is derived from an EMBL/GenBank/DDBJ whole genome shotgun (WGS) entry which is preliminary data.</text>
</comment>
<keyword evidence="2" id="KW-0813">Transport</keyword>
<gene>
    <name evidence="6" type="ORF">C2E20_3393</name>
</gene>
<evidence type="ECO:0000313" key="7">
    <source>
        <dbReference type="Proteomes" id="UP000239649"/>
    </source>
</evidence>
<dbReference type="GO" id="GO:0006607">
    <property type="term" value="P:NLS-bearing protein import into nucleus"/>
    <property type="evidence" value="ECO:0007669"/>
    <property type="project" value="TreeGrafter"/>
</dbReference>
<dbReference type="InterPro" id="IPR024864">
    <property type="entry name" value="Nup54/Nup57/Nup44"/>
</dbReference>
<evidence type="ECO:0000256" key="4">
    <source>
        <dbReference type="SAM" id="MobiDB-lite"/>
    </source>
</evidence>
<dbReference type="InterPro" id="IPR025712">
    <property type="entry name" value="Nup54_alpha-helical_dom"/>
</dbReference>
<dbReference type="GO" id="GO:0017056">
    <property type="term" value="F:structural constituent of nuclear pore"/>
    <property type="evidence" value="ECO:0007669"/>
    <property type="project" value="TreeGrafter"/>
</dbReference>
<dbReference type="OrthoDB" id="6162375at2759"/>
<sequence>MAFSFGTPAAAGGGGGGFSFGAASSAAATTLRPSQSTPLFGAVPGAVSTPAFGAPASSAAASPFSFATSQPASTPSLFGAQPASTPSLFGAQPASTPSLFGAQPASTPSLFGAQPAQAAQAAAGPSALAFGGGAAPAAPDLSAIRELESIKDSYVPGPANQRYRFQHLLLNVVDNPAARVKPAGVDELQWREALQRAGGADNPDHLWPVLAQGFKDLLGRKAAQDAAIKEHSERLESLGQMAAQLASRQEAVLRDQLEAVRRRHVQLCHQLLRVLRHIDALEGRFAQAVGCRGATPREVMQRLSTQLGEIEAGLAPSAANGGGLQGRVKALAAAARLRAGAPGGGGVAEVEGRVDEEQLEQLFGILAQYTEAMGKLGEVLRRDERAVGILEYAAASENGDVIMG</sequence>
<name>A0A2P6VHF5_9CHLO</name>
<reference evidence="6 7" key="1">
    <citation type="journal article" date="2018" name="Plant J.">
        <title>Genome sequences of Chlorella sorokiniana UTEX 1602 and Micractinium conductrix SAG 241.80: implications to maltose excretion by a green alga.</title>
        <authorList>
            <person name="Arriola M.B."/>
            <person name="Velmurugan N."/>
            <person name="Zhang Y."/>
            <person name="Plunkett M.H."/>
            <person name="Hondzo H."/>
            <person name="Barney B.M."/>
        </authorList>
    </citation>
    <scope>NUCLEOTIDE SEQUENCE [LARGE SCALE GENOMIC DNA]</scope>
    <source>
        <strain evidence="6 7">SAG 241.80</strain>
    </source>
</reference>
<proteinExistence type="predicted"/>
<comment type="subcellular location">
    <subcellularLocation>
        <location evidence="1">Nucleus</location>
    </subcellularLocation>
</comment>
<dbReference type="STRING" id="554055.A0A2P6VHF5"/>
<accession>A0A2P6VHF5</accession>
<dbReference type="EMBL" id="LHPF02000007">
    <property type="protein sequence ID" value="PSC73508.1"/>
    <property type="molecule type" value="Genomic_DNA"/>
</dbReference>
<evidence type="ECO:0000313" key="6">
    <source>
        <dbReference type="EMBL" id="PSC73508.1"/>
    </source>
</evidence>
<keyword evidence="3" id="KW-0539">Nucleus</keyword>
<dbReference type="GO" id="GO:0036228">
    <property type="term" value="P:protein localization to nuclear inner membrane"/>
    <property type="evidence" value="ECO:0007669"/>
    <property type="project" value="TreeGrafter"/>
</dbReference>
<feature type="region of interest" description="Disordered" evidence="4">
    <location>
        <begin position="75"/>
        <end position="103"/>
    </location>
</feature>
<feature type="domain" description="Nucleoporin Nup54 alpha-helical" evidence="5">
    <location>
        <begin position="181"/>
        <end position="331"/>
    </location>
</feature>
<evidence type="ECO:0000256" key="3">
    <source>
        <dbReference type="ARBA" id="ARBA00023242"/>
    </source>
</evidence>
<dbReference type="PANTHER" id="PTHR13000">
    <property type="entry name" value="NUCLEOPORIN P54"/>
    <property type="match status" value="1"/>
</dbReference>
<dbReference type="GO" id="GO:0006999">
    <property type="term" value="P:nuclear pore organization"/>
    <property type="evidence" value="ECO:0007669"/>
    <property type="project" value="TreeGrafter"/>
</dbReference>
<dbReference type="AlphaFoldDB" id="A0A2P6VHF5"/>
<dbReference type="Proteomes" id="UP000239649">
    <property type="component" value="Unassembled WGS sequence"/>
</dbReference>
<organism evidence="6 7">
    <name type="scientific">Micractinium conductrix</name>
    <dbReference type="NCBI Taxonomy" id="554055"/>
    <lineage>
        <taxon>Eukaryota</taxon>
        <taxon>Viridiplantae</taxon>
        <taxon>Chlorophyta</taxon>
        <taxon>core chlorophytes</taxon>
        <taxon>Trebouxiophyceae</taxon>
        <taxon>Chlorellales</taxon>
        <taxon>Chlorellaceae</taxon>
        <taxon>Chlorella clade</taxon>
        <taxon>Micractinium</taxon>
    </lineage>
</organism>
<evidence type="ECO:0000256" key="1">
    <source>
        <dbReference type="ARBA" id="ARBA00004123"/>
    </source>
</evidence>
<dbReference type="PANTHER" id="PTHR13000:SF0">
    <property type="entry name" value="NUCLEOPORIN P54"/>
    <property type="match status" value="1"/>
</dbReference>